<gene>
    <name evidence="2" type="ORF">BJF92_06030</name>
</gene>
<accession>A0A1Q9AFG5</accession>
<comment type="caution">
    <text evidence="2">The sequence shown here is derived from an EMBL/GenBank/DDBJ whole genome shotgun (WGS) entry which is preliminary data.</text>
</comment>
<name>A0A1Q9AFG5_9HYPH</name>
<reference evidence="2 3" key="1">
    <citation type="submission" date="2016-09" db="EMBL/GenBank/DDBJ databases">
        <title>Rhizobium sp. nov., a novel species isolated from the rice rhizosphere.</title>
        <authorList>
            <person name="Zhao J."/>
            <person name="Zhang X."/>
        </authorList>
    </citation>
    <scope>NUCLEOTIDE SEQUENCE [LARGE SCALE GENOMIC DNA]</scope>
    <source>
        <strain evidence="2 3">MH17</strain>
    </source>
</reference>
<dbReference type="AlphaFoldDB" id="A0A1Q9AFG5"/>
<proteinExistence type="predicted"/>
<keyword evidence="1" id="KW-0812">Transmembrane</keyword>
<evidence type="ECO:0000256" key="1">
    <source>
        <dbReference type="SAM" id="Phobius"/>
    </source>
</evidence>
<organism evidence="2 3">
    <name type="scientific">Xaviernesmea rhizosphaerae</name>
    <dbReference type="NCBI Taxonomy" id="1672749"/>
    <lineage>
        <taxon>Bacteria</taxon>
        <taxon>Pseudomonadati</taxon>
        <taxon>Pseudomonadota</taxon>
        <taxon>Alphaproteobacteria</taxon>
        <taxon>Hyphomicrobiales</taxon>
        <taxon>Rhizobiaceae</taxon>
        <taxon>Rhizobium/Agrobacterium group</taxon>
        <taxon>Xaviernesmea</taxon>
    </lineage>
</organism>
<feature type="transmembrane region" description="Helical" evidence="1">
    <location>
        <begin position="31"/>
        <end position="48"/>
    </location>
</feature>
<evidence type="ECO:0000313" key="3">
    <source>
        <dbReference type="Proteomes" id="UP000186143"/>
    </source>
</evidence>
<dbReference type="Proteomes" id="UP000186143">
    <property type="component" value="Unassembled WGS sequence"/>
</dbReference>
<evidence type="ECO:0000313" key="2">
    <source>
        <dbReference type="EMBL" id="OLP53700.1"/>
    </source>
</evidence>
<dbReference type="EMBL" id="MKIO01000039">
    <property type="protein sequence ID" value="OLP53700.1"/>
    <property type="molecule type" value="Genomic_DNA"/>
</dbReference>
<protein>
    <submittedName>
        <fullName evidence="2">Uncharacterized protein</fullName>
    </submittedName>
</protein>
<keyword evidence="1" id="KW-0472">Membrane</keyword>
<dbReference type="STRING" id="1672749.BJF92_06030"/>
<sequence>MRQAAVDADFVELPPERAQCRPGGRWTPRLPLFPLILLLAGLPVLMAPRPMGEGDMALPVPAPSSPPVTVQDVSARLADANGLRVLIVYGRLVNEGRTPAALPALDIDLDDRRLIRPLDGAAWMLPGEGRPFALKFAHAGGAMPRVQVSAARGQGAAAALRP</sequence>
<keyword evidence="1" id="KW-1133">Transmembrane helix</keyword>